<dbReference type="InterPro" id="IPR029479">
    <property type="entry name" value="Nitroreductase"/>
</dbReference>
<evidence type="ECO:0000259" key="4">
    <source>
        <dbReference type="Pfam" id="PF00881"/>
    </source>
</evidence>
<dbReference type="Proteomes" id="UP000627205">
    <property type="component" value="Unassembled WGS sequence"/>
</dbReference>
<feature type="domain" description="Nitroreductase" evidence="4">
    <location>
        <begin position="22"/>
        <end position="186"/>
    </location>
</feature>
<name>A0A8J3AVP9_9BURK</name>
<dbReference type="InterPro" id="IPR050627">
    <property type="entry name" value="Nitroreductase/BluB"/>
</dbReference>
<comment type="caution">
    <text evidence="5">The sequence shown here is derived from an EMBL/GenBank/DDBJ whole genome shotgun (WGS) entry which is preliminary data.</text>
</comment>
<proteinExistence type="predicted"/>
<reference evidence="5" key="2">
    <citation type="submission" date="2020-09" db="EMBL/GenBank/DDBJ databases">
        <authorList>
            <person name="Sun Q."/>
            <person name="Sedlacek I."/>
        </authorList>
    </citation>
    <scope>NUCLEOTIDE SEQUENCE</scope>
    <source>
        <strain evidence="5">CCM 7664</strain>
    </source>
</reference>
<dbReference type="InterPro" id="IPR012825">
    <property type="entry name" value="BluB"/>
</dbReference>
<evidence type="ECO:0000256" key="2">
    <source>
        <dbReference type="ARBA" id="ARBA00022643"/>
    </source>
</evidence>
<reference evidence="5" key="1">
    <citation type="journal article" date="2014" name="Int. J. Syst. Evol. Microbiol.">
        <title>Complete genome sequence of Corynebacterium casei LMG S-19264T (=DSM 44701T), isolated from a smear-ripened cheese.</title>
        <authorList>
            <consortium name="US DOE Joint Genome Institute (JGI-PGF)"/>
            <person name="Walter F."/>
            <person name="Albersmeier A."/>
            <person name="Kalinowski J."/>
            <person name="Ruckert C."/>
        </authorList>
    </citation>
    <scope>NUCLEOTIDE SEQUENCE</scope>
    <source>
        <strain evidence="5">CCM 7664</strain>
    </source>
</reference>
<dbReference type="AlphaFoldDB" id="A0A8J3AVP9"/>
<dbReference type="EMBL" id="BMDP01000002">
    <property type="protein sequence ID" value="GGI54080.1"/>
    <property type="molecule type" value="Genomic_DNA"/>
</dbReference>
<evidence type="ECO:0000313" key="6">
    <source>
        <dbReference type="Proteomes" id="UP000627205"/>
    </source>
</evidence>
<dbReference type="NCBIfam" id="TIGR02476">
    <property type="entry name" value="BluB"/>
    <property type="match status" value="1"/>
</dbReference>
<accession>A0A8J3AVP9</accession>
<dbReference type="PANTHER" id="PTHR23026">
    <property type="entry name" value="NADPH NITROREDUCTASE"/>
    <property type="match status" value="1"/>
</dbReference>
<keyword evidence="2" id="KW-0288">FMN</keyword>
<dbReference type="Gene3D" id="3.40.109.10">
    <property type="entry name" value="NADH Oxidase"/>
    <property type="match status" value="1"/>
</dbReference>
<dbReference type="InterPro" id="IPR000415">
    <property type="entry name" value="Nitroreductase-like"/>
</dbReference>
<dbReference type="Pfam" id="PF00881">
    <property type="entry name" value="Nitroreductase"/>
    <property type="match status" value="1"/>
</dbReference>
<organism evidence="5 6">
    <name type="scientific">Oxalicibacterium solurbis</name>
    <dbReference type="NCBI Taxonomy" id="69280"/>
    <lineage>
        <taxon>Bacteria</taxon>
        <taxon>Pseudomonadati</taxon>
        <taxon>Pseudomonadota</taxon>
        <taxon>Betaproteobacteria</taxon>
        <taxon>Burkholderiales</taxon>
        <taxon>Oxalobacteraceae</taxon>
        <taxon>Oxalicibacterium</taxon>
    </lineage>
</organism>
<evidence type="ECO:0000256" key="3">
    <source>
        <dbReference type="ARBA" id="ARBA00023002"/>
    </source>
</evidence>
<dbReference type="PANTHER" id="PTHR23026:SF90">
    <property type="entry name" value="IODOTYROSINE DEIODINASE 1"/>
    <property type="match status" value="1"/>
</dbReference>
<sequence>MNTPDNSHAFSADEIDAVYRAIRERRDMRHFRPDPLEEGQLERFIHAAHMAPSVGYMQPWRFLRITDPALRKAIHAHVDEERIATADALGERSDEFMKLKVEGILSCAEVLVVGLTDQREKYIFGRRTMPEMDLASASCAIQNMWLAARAEGIGMGWVSLFDPARIRELCGMPEGSQPIAVLCIGHVEEFYPAPMLEIEKWDKRKNIKELFFENAWKI</sequence>
<dbReference type="GO" id="GO:0016491">
    <property type="term" value="F:oxidoreductase activity"/>
    <property type="evidence" value="ECO:0007669"/>
    <property type="project" value="UniProtKB-KW"/>
</dbReference>
<evidence type="ECO:0000256" key="1">
    <source>
        <dbReference type="ARBA" id="ARBA00022630"/>
    </source>
</evidence>
<evidence type="ECO:0000313" key="5">
    <source>
        <dbReference type="EMBL" id="GGI54080.1"/>
    </source>
</evidence>
<keyword evidence="6" id="KW-1185">Reference proteome</keyword>
<dbReference type="SUPFAM" id="SSF55469">
    <property type="entry name" value="FMN-dependent nitroreductase-like"/>
    <property type="match status" value="1"/>
</dbReference>
<dbReference type="RefSeq" id="WP_188420177.1">
    <property type="nucleotide sequence ID" value="NZ_BMDP01000002.1"/>
</dbReference>
<keyword evidence="3" id="KW-0560">Oxidoreductase</keyword>
<protein>
    <submittedName>
        <fullName evidence="5">5,6-dimethylbenzimidazole synthase</fullName>
    </submittedName>
</protein>
<gene>
    <name evidence="5" type="ORF">GCM10011430_12540</name>
</gene>
<keyword evidence="1" id="KW-0285">Flavoprotein</keyword>